<feature type="transmembrane region" description="Helical" evidence="1">
    <location>
        <begin position="1193"/>
        <end position="1216"/>
    </location>
</feature>
<dbReference type="OrthoDB" id="303417at2759"/>
<evidence type="ECO:0000313" key="3">
    <source>
        <dbReference type="Proteomes" id="UP000689195"/>
    </source>
</evidence>
<name>A0A8S1U8V4_9CILI</name>
<gene>
    <name evidence="2" type="ORF">PPENT_87.1.T0350200</name>
</gene>
<feature type="transmembrane region" description="Helical" evidence="1">
    <location>
        <begin position="1303"/>
        <end position="1326"/>
    </location>
</feature>
<feature type="transmembrane region" description="Helical" evidence="1">
    <location>
        <begin position="1044"/>
        <end position="1066"/>
    </location>
</feature>
<sequence length="1573" mass="185942">MNKIILQTKAFYIQDFLNVKETWRKSYLIAIVLLLIENIQLVSIYTSDIIEFEYDQFLIHIRSVIDFCRLYTIFGNSILIRSIFVIFGFVLQIIFLILILYSLLNIRILIQKKQQLKFLTLEQSGESNNSSRHLLNWIVSFYIQINIKMLHIPFLFCGISLLTEIFESQSLNSLEYVGLIFSILLITQQILIGLFIHLHQFEYRMKSYDFLGKFQTQKMNFLQGFQLLIILLSGIQLQSLVIQIFGVINQLIRIIYSYNQQIYVDYRISRYNFQITTFCLIYQLILLLCQYGQPQLKISVVLLLLIFYPVIYFIANELILKQDLKNANFKNTHLEKQIRRLYIIFKEQVDLKKQQRLMDPKQSLEIYTFISTHLRECKLQRDRKVQKNIKLKYKCFCTDFFKDDDTFQSLEQMKQFAKELIGQTLEDEIIENQDINLMLIYIYFLVQIKKVPTQAIYEVIRLSMMQKEQTLKQQAIIRKLKHDALDKFSELVRKNDLVNQKFVFKKVYQYEESLNVLKNNLQTIVKQEKDFYACILTQVIDIDQIVNIGFKLLDNIKVLEKQLQLLYKTNPQSNECDTIYNIFHKYIHYNKLRPKLYRRDGQMMLQFLQSSEKIIYDPGSCVIQITLLQPRGNVIRYTRTFQKAIGYQDEEIQDQNINRFMPQIIANDHDLYLDNFVERGRINVVRNAVRVILGKTKSQFVVPINTRLRLEASTTEFGATALITPVNFTYGYMMLNEQGQIEELTKNLFDDVFEKYLGVELECVKGLDCLIFMPELAKIWDSLFNEHFEKLDIRLECHLILPQLCKQISKSLQSSRTTVLSKSLLQQNIIRSLENQPQENVIFQVSLHLMSLTTINLRLVILEMPEYKQVQNQKVTSRQLIQLRYRSSQLLNFSTQNDVITQKVDLLASANDLQLQKEISECDLEYENVIEELKMVGDLRNQLAQINMINSAHNQKSSKRLIQNSENYFEDRIIELRHNINISEKSNDLSDSESEFKQRIQEQNLQYNSGSVGSRSSQNNTTALKRQMKDCLSDNRGLNIQTKLFLLSIYILVILGYFVNYLILYFEFESINQDQNYENLPFQFSYFYNEFVITQSFINEDNFQFKKLSEVTLDFFVDHIKDIDQTITRLPHINMINNLTMKSRMIIILSQLSKVQRMNEEIFYLDFVNNTDQFNIQLNLIKNAQSITQSNDLGIYVLIEEIVLILFLTRYIYLCLKIIQMKTKIYKLFCTFSKEVIQEQFLQFSSLYNQLNNTKFKNHETDEEQFETTMMRQYQKTVTSNMLDKHNKVGKQISFKQTNSAQIFFFLFIFIYAFMCSFYFIGSYILQKETLSNVYARYNEKTQFEITNNYLSLSYAQQAILLNQTIQKDGIDRQNITVEILKSLTTNLSQYQQSSNSEIYDILSSSICQLLFNSYQYSYLEYANLFNFEQCQSYPNLEKGLILVVQELYSNQFEFLQLLQINNQSNYSFQEFLKNSQSQVQRLYAQYGFHVIVEMLTNTIKTIVTSTLVINSIMLGFASIIMSCALLITIKTILKVKDQYKQSKQLLTLFPFDRLMENAYVVSFISQDLHFSV</sequence>
<feature type="transmembrane region" description="Helical" evidence="1">
    <location>
        <begin position="296"/>
        <end position="315"/>
    </location>
</feature>
<organism evidence="2 3">
    <name type="scientific">Paramecium pentaurelia</name>
    <dbReference type="NCBI Taxonomy" id="43138"/>
    <lineage>
        <taxon>Eukaryota</taxon>
        <taxon>Sar</taxon>
        <taxon>Alveolata</taxon>
        <taxon>Ciliophora</taxon>
        <taxon>Intramacronucleata</taxon>
        <taxon>Oligohymenophorea</taxon>
        <taxon>Peniculida</taxon>
        <taxon>Parameciidae</taxon>
        <taxon>Paramecium</taxon>
    </lineage>
</organism>
<dbReference type="PANTHER" id="PTHR31600:SF2">
    <property type="entry name" value="GAMETE ENRICHED GENE 10 PROTEIN-RELATED"/>
    <property type="match status" value="1"/>
</dbReference>
<accession>A0A8S1U8V4</accession>
<feature type="transmembrane region" description="Helical" evidence="1">
    <location>
        <begin position="1508"/>
        <end position="1534"/>
    </location>
</feature>
<keyword evidence="1" id="KW-1133">Transmembrane helix</keyword>
<feature type="transmembrane region" description="Helical" evidence="1">
    <location>
        <begin position="271"/>
        <end position="289"/>
    </location>
</feature>
<comment type="caution">
    <text evidence="2">The sequence shown here is derived from an EMBL/GenBank/DDBJ whole genome shotgun (WGS) entry which is preliminary data.</text>
</comment>
<feature type="transmembrane region" description="Helical" evidence="1">
    <location>
        <begin position="176"/>
        <end position="198"/>
    </location>
</feature>
<evidence type="ECO:0000256" key="1">
    <source>
        <dbReference type="SAM" id="Phobius"/>
    </source>
</evidence>
<dbReference type="Proteomes" id="UP000689195">
    <property type="component" value="Unassembled WGS sequence"/>
</dbReference>
<evidence type="ECO:0008006" key="4">
    <source>
        <dbReference type="Google" id="ProtNLM"/>
    </source>
</evidence>
<dbReference type="EMBL" id="CAJJDO010000035">
    <property type="protein sequence ID" value="CAD8160844.1"/>
    <property type="molecule type" value="Genomic_DNA"/>
</dbReference>
<protein>
    <recommendedName>
        <fullName evidence="4">PAS domain-containing protein</fullName>
    </recommendedName>
</protein>
<dbReference type="InterPro" id="IPR052994">
    <property type="entry name" value="Tiny_macrocysts_regulators"/>
</dbReference>
<proteinExistence type="predicted"/>
<evidence type="ECO:0000313" key="2">
    <source>
        <dbReference type="EMBL" id="CAD8160844.1"/>
    </source>
</evidence>
<reference evidence="2" key="1">
    <citation type="submission" date="2021-01" db="EMBL/GenBank/DDBJ databases">
        <authorList>
            <consortium name="Genoscope - CEA"/>
            <person name="William W."/>
        </authorList>
    </citation>
    <scope>NUCLEOTIDE SEQUENCE</scope>
</reference>
<keyword evidence="1" id="KW-0812">Transmembrane</keyword>
<feature type="transmembrane region" description="Helical" evidence="1">
    <location>
        <begin position="27"/>
        <end position="45"/>
    </location>
</feature>
<keyword evidence="1" id="KW-0472">Membrane</keyword>
<feature type="transmembrane region" description="Helical" evidence="1">
    <location>
        <begin position="227"/>
        <end position="251"/>
    </location>
</feature>
<dbReference type="PANTHER" id="PTHR31600">
    <property type="entry name" value="TINY MACROCYSTS PROTEIN B-RELATED"/>
    <property type="match status" value="1"/>
</dbReference>
<feature type="transmembrane region" description="Helical" evidence="1">
    <location>
        <begin position="78"/>
        <end position="104"/>
    </location>
</feature>
<keyword evidence="3" id="KW-1185">Reference proteome</keyword>